<feature type="chain" id="PRO_5016870970" evidence="1">
    <location>
        <begin position="22"/>
        <end position="162"/>
    </location>
</feature>
<accession>A0A380WGH1</accession>
<dbReference type="OrthoDB" id="5786851at2"/>
<dbReference type="Pfam" id="PF03928">
    <property type="entry name" value="HbpS-like"/>
    <property type="match status" value="1"/>
</dbReference>
<keyword evidence="1" id="KW-0732">Signal</keyword>
<sequence length="162" mass="15911">MIKSIFLAAAATVALNGAASAQVLTEKNISSSLAVEIAQNAVAACAADKYNVTAAVVDRAGVLRALVRSDNAGTHTVSAAQDKAFTSASSRTPTSKMAENVAKNPGAAGLVDIDGFLVLAGGMPIKAGDAVIGAIGVGGAPGGNFDEACAVAAIEKAADKLK</sequence>
<dbReference type="EMBL" id="UFSM01000001">
    <property type="protein sequence ID" value="SUU88109.1"/>
    <property type="molecule type" value="Genomic_DNA"/>
</dbReference>
<dbReference type="SUPFAM" id="SSF143744">
    <property type="entry name" value="GlcG-like"/>
    <property type="match status" value="1"/>
</dbReference>
<dbReference type="Gene3D" id="3.30.450.150">
    <property type="entry name" value="Haem-degrading domain"/>
    <property type="match status" value="1"/>
</dbReference>
<evidence type="ECO:0000256" key="1">
    <source>
        <dbReference type="SAM" id="SignalP"/>
    </source>
</evidence>
<dbReference type="PANTHER" id="PTHR34309">
    <property type="entry name" value="SLR1406 PROTEIN"/>
    <property type="match status" value="1"/>
</dbReference>
<name>A0A380WGH1_AMIAI</name>
<dbReference type="Proteomes" id="UP000254701">
    <property type="component" value="Unassembled WGS sequence"/>
</dbReference>
<dbReference type="InterPro" id="IPR052517">
    <property type="entry name" value="GlcG_carb_metab_protein"/>
</dbReference>
<evidence type="ECO:0000313" key="2">
    <source>
        <dbReference type="EMBL" id="SUU88109.1"/>
    </source>
</evidence>
<feature type="signal peptide" evidence="1">
    <location>
        <begin position="1"/>
        <end position="21"/>
    </location>
</feature>
<reference evidence="2 3" key="1">
    <citation type="submission" date="2018-06" db="EMBL/GenBank/DDBJ databases">
        <authorList>
            <consortium name="Pathogen Informatics"/>
            <person name="Doyle S."/>
        </authorList>
    </citation>
    <scope>NUCLEOTIDE SEQUENCE [LARGE SCALE GENOMIC DNA]</scope>
    <source>
        <strain evidence="2 3">NCTC10684</strain>
    </source>
</reference>
<dbReference type="PANTHER" id="PTHR34309:SF10">
    <property type="entry name" value="SLR1406 PROTEIN"/>
    <property type="match status" value="1"/>
</dbReference>
<gene>
    <name evidence="2" type="ORF">NCTC10684_01316</name>
</gene>
<organism evidence="2 3">
    <name type="scientific">Aminobacter aminovorans</name>
    <name type="common">Chelatobacter heintzii</name>
    <dbReference type="NCBI Taxonomy" id="83263"/>
    <lineage>
        <taxon>Bacteria</taxon>
        <taxon>Pseudomonadati</taxon>
        <taxon>Pseudomonadota</taxon>
        <taxon>Alphaproteobacteria</taxon>
        <taxon>Hyphomicrobiales</taxon>
        <taxon>Phyllobacteriaceae</taxon>
        <taxon>Aminobacter</taxon>
    </lineage>
</organism>
<dbReference type="InterPro" id="IPR005624">
    <property type="entry name" value="PduO/GlcC-like"/>
</dbReference>
<proteinExistence type="predicted"/>
<evidence type="ECO:0000313" key="3">
    <source>
        <dbReference type="Proteomes" id="UP000254701"/>
    </source>
</evidence>
<dbReference type="AlphaFoldDB" id="A0A380WGH1"/>
<dbReference type="InterPro" id="IPR038084">
    <property type="entry name" value="PduO/GlcC-like_sf"/>
</dbReference>
<dbReference type="RefSeq" id="WP_115730497.1">
    <property type="nucleotide sequence ID" value="NZ_BAAAVY010000010.1"/>
</dbReference>
<protein>
    <submittedName>
        <fullName evidence="2">Domain of uncharacterized function (DUF336)</fullName>
    </submittedName>
</protein>